<organism evidence="1 2">
    <name type="scientific">Arabidopsis thaliana</name>
    <name type="common">Mouse-ear cress</name>
    <dbReference type="NCBI Taxonomy" id="3702"/>
    <lineage>
        <taxon>Eukaryota</taxon>
        <taxon>Viridiplantae</taxon>
        <taxon>Streptophyta</taxon>
        <taxon>Embryophyta</taxon>
        <taxon>Tracheophyta</taxon>
        <taxon>Spermatophyta</taxon>
        <taxon>Magnoliopsida</taxon>
        <taxon>eudicotyledons</taxon>
        <taxon>Gunneridae</taxon>
        <taxon>Pentapetalae</taxon>
        <taxon>rosids</taxon>
        <taxon>malvids</taxon>
        <taxon>Brassicales</taxon>
        <taxon>Brassicaceae</taxon>
        <taxon>Camelineae</taxon>
        <taxon>Arabidopsis</taxon>
    </lineage>
</organism>
<evidence type="ECO:0000313" key="2">
    <source>
        <dbReference type="Proteomes" id="UP000516314"/>
    </source>
</evidence>
<accession>A0A7G2EWA2</accession>
<evidence type="ECO:0000313" key="1">
    <source>
        <dbReference type="EMBL" id="CAD5327565.1"/>
    </source>
</evidence>
<proteinExistence type="predicted"/>
<dbReference type="EMBL" id="LR881469">
    <property type="protein sequence ID" value="CAD5327565.1"/>
    <property type="molecule type" value="Genomic_DNA"/>
</dbReference>
<name>A0A7G2EWA2_ARATH</name>
<reference evidence="1 2" key="1">
    <citation type="submission" date="2020-09" db="EMBL/GenBank/DDBJ databases">
        <authorList>
            <person name="Ashkenazy H."/>
        </authorList>
    </citation>
    <scope>NUCLEOTIDE SEQUENCE [LARGE SCALE GENOMIC DNA]</scope>
    <source>
        <strain evidence="2">cv. Cdm-0</strain>
    </source>
</reference>
<gene>
    <name evidence="1" type="ORF">AT9943_LOCUS15262</name>
</gene>
<protein>
    <submittedName>
        <fullName evidence="1">(thale cress) hypothetical protein</fullName>
    </submittedName>
</protein>
<dbReference type="AlphaFoldDB" id="A0A7G2EWA2"/>
<sequence>MCEFGLMPPHPPTEWELLRRPIKWLMVSFESRGVLDKCEVKECGLQFLEPHETSQFRYLSPHLYLGGSWIGSSSSSSSSIEEIIHAEREGTSRRKSVMRWIKVGARKIGLSLECLKPWKRQDKTVDI</sequence>
<dbReference type="Proteomes" id="UP000516314">
    <property type="component" value="Chromosome 4"/>
</dbReference>